<dbReference type="RefSeq" id="WP_080804957.1">
    <property type="nucleotide sequence ID" value="NZ_LT828549.1"/>
</dbReference>
<organism evidence="4 5">
    <name type="scientific">Desulfamplus magnetovallimortis</name>
    <dbReference type="NCBI Taxonomy" id="1246637"/>
    <lineage>
        <taxon>Bacteria</taxon>
        <taxon>Pseudomonadati</taxon>
        <taxon>Thermodesulfobacteriota</taxon>
        <taxon>Desulfobacteria</taxon>
        <taxon>Desulfobacterales</taxon>
        <taxon>Desulfobacteraceae</taxon>
        <taxon>Desulfamplus</taxon>
    </lineage>
</organism>
<accession>A0A1W1H873</accession>
<dbReference type="Proteomes" id="UP000191931">
    <property type="component" value="Unassembled WGS sequence"/>
</dbReference>
<evidence type="ECO:0000256" key="2">
    <source>
        <dbReference type="ARBA" id="ARBA00022603"/>
    </source>
</evidence>
<dbReference type="Pfam" id="PF06253">
    <property type="entry name" value="MTTB"/>
    <property type="match status" value="1"/>
</dbReference>
<keyword evidence="2 4" id="KW-0489">Methyltransferase</keyword>
<keyword evidence="5" id="KW-1185">Reference proteome</keyword>
<keyword evidence="3 4" id="KW-0808">Transferase</keyword>
<dbReference type="STRING" id="1246637.MTBBW1_1410002"/>
<dbReference type="GO" id="GO:0008168">
    <property type="term" value="F:methyltransferase activity"/>
    <property type="evidence" value="ECO:0007669"/>
    <property type="project" value="UniProtKB-KW"/>
</dbReference>
<name>A0A1W1H873_9BACT</name>
<dbReference type="Gene3D" id="3.20.20.480">
    <property type="entry name" value="Trimethylamine methyltransferase-like"/>
    <property type="match status" value="1"/>
</dbReference>
<dbReference type="EMBL" id="FWEV01000048">
    <property type="protein sequence ID" value="SLM28585.1"/>
    <property type="molecule type" value="Genomic_DNA"/>
</dbReference>
<dbReference type="InterPro" id="IPR010426">
    <property type="entry name" value="MTTB_MeTrfase"/>
</dbReference>
<evidence type="ECO:0000313" key="5">
    <source>
        <dbReference type="Proteomes" id="UP000191931"/>
    </source>
</evidence>
<dbReference type="GO" id="GO:0032259">
    <property type="term" value="P:methylation"/>
    <property type="evidence" value="ECO:0007669"/>
    <property type="project" value="UniProtKB-KW"/>
</dbReference>
<dbReference type="GO" id="GO:0015948">
    <property type="term" value="P:methanogenesis"/>
    <property type="evidence" value="ECO:0007669"/>
    <property type="project" value="InterPro"/>
</dbReference>
<protein>
    <submittedName>
        <fullName evidence="4">Trimethylamine methyltransferase</fullName>
    </submittedName>
</protein>
<dbReference type="AlphaFoldDB" id="A0A1W1H873"/>
<gene>
    <name evidence="4" type="ORF">MTBBW1_1410002</name>
</gene>
<dbReference type="OrthoDB" id="9815793at2"/>
<proteinExistence type="inferred from homology"/>
<reference evidence="4 5" key="1">
    <citation type="submission" date="2017-03" db="EMBL/GenBank/DDBJ databases">
        <authorList>
            <person name="Afonso C.L."/>
            <person name="Miller P.J."/>
            <person name="Scott M.A."/>
            <person name="Spackman E."/>
            <person name="Goraichik I."/>
            <person name="Dimitrov K.M."/>
            <person name="Suarez D.L."/>
            <person name="Swayne D.E."/>
        </authorList>
    </citation>
    <scope>NUCLEOTIDE SEQUENCE [LARGE SCALE GENOMIC DNA]</scope>
    <source>
        <strain evidence="4">PRJEB14757</strain>
    </source>
</reference>
<evidence type="ECO:0000313" key="4">
    <source>
        <dbReference type="EMBL" id="SLM28585.1"/>
    </source>
</evidence>
<dbReference type="InterPro" id="IPR038601">
    <property type="entry name" value="MttB-like_sf"/>
</dbReference>
<comment type="similarity">
    <text evidence="1">Belongs to the trimethylamine methyltransferase family.</text>
</comment>
<sequence length="483" mass="53128">MISSHGQSMTSAHYARMGENECRQIHMGTLEILERTGVDVHHEKAREILAAAGASVDGIRVRIPEYMVTRALAQAPERLTLYNRNKKPAIRAWGYNTYYGGGSDCLNILDHSTGERRLPLLSDVVEAAKVMDSLPEIDFVMSLFLPNDVDQSIYDRYQMEVMLNHTTKPIVFVTPDFEGCVAAVEMCEAVAGGEENFRRHPFATCYINVTSGLIANEEALQKCIYLAEKGLPQLWIPLNAGGVNSPATTAGCMANMNAGIMLGVVLSQLVRPGSPIAMPGWNGGPYNLQTMVGNYVLADEQGVPTTMGRYYNLPVFGLGGSTDSKVLDQQAGIEMTISLMTALMHGANIVHDVGFMESGLQGSLQLQVMANETIGFLRAATRGVTVDEETLALDVTDEMGPSGTYLQHPHTIRHYKEPFYSKLFDKSGYSQWEKKGSLTMGEKAAKVVDDILAAYKPKPLPEDVQQKIKAIVKREQEWIDSKR</sequence>
<evidence type="ECO:0000256" key="3">
    <source>
        <dbReference type="ARBA" id="ARBA00022679"/>
    </source>
</evidence>
<evidence type="ECO:0000256" key="1">
    <source>
        <dbReference type="ARBA" id="ARBA00007137"/>
    </source>
</evidence>